<evidence type="ECO:0000313" key="5">
    <source>
        <dbReference type="Proteomes" id="UP000434044"/>
    </source>
</evidence>
<organism evidence="4 5">
    <name type="scientific">Allochromatium palmeri</name>
    <dbReference type="NCBI Taxonomy" id="231048"/>
    <lineage>
        <taxon>Bacteria</taxon>
        <taxon>Pseudomonadati</taxon>
        <taxon>Pseudomonadota</taxon>
        <taxon>Gammaproteobacteria</taxon>
        <taxon>Chromatiales</taxon>
        <taxon>Chromatiaceae</taxon>
        <taxon>Allochromatium</taxon>
    </lineage>
</organism>
<dbReference type="GO" id="GO:0016757">
    <property type="term" value="F:glycosyltransferase activity"/>
    <property type="evidence" value="ECO:0007669"/>
    <property type="project" value="InterPro"/>
</dbReference>
<dbReference type="OrthoDB" id="5416057at2"/>
<accession>A0A6N8EFL7</accession>
<comment type="caution">
    <text evidence="4">The sequence shown here is derived from an EMBL/GenBank/DDBJ whole genome shotgun (WGS) entry which is preliminary data.</text>
</comment>
<dbReference type="PANTHER" id="PTHR46401:SF2">
    <property type="entry name" value="GLYCOSYLTRANSFERASE WBBK-RELATED"/>
    <property type="match status" value="1"/>
</dbReference>
<dbReference type="PANTHER" id="PTHR46401">
    <property type="entry name" value="GLYCOSYLTRANSFERASE WBBK-RELATED"/>
    <property type="match status" value="1"/>
</dbReference>
<evidence type="ECO:0000259" key="3">
    <source>
        <dbReference type="Pfam" id="PF12000"/>
    </source>
</evidence>
<evidence type="ECO:0000259" key="2">
    <source>
        <dbReference type="Pfam" id="PF00534"/>
    </source>
</evidence>
<protein>
    <submittedName>
        <fullName evidence="4">Glycosyltransferase</fullName>
    </submittedName>
</protein>
<dbReference type="Pfam" id="PF00534">
    <property type="entry name" value="Glycos_transf_1"/>
    <property type="match status" value="1"/>
</dbReference>
<dbReference type="EMBL" id="WNKT01000064">
    <property type="protein sequence ID" value="MTW23013.1"/>
    <property type="molecule type" value="Genomic_DNA"/>
</dbReference>
<dbReference type="CDD" id="cd03818">
    <property type="entry name" value="GT4_ExpC-like"/>
    <property type="match status" value="1"/>
</dbReference>
<dbReference type="RefSeq" id="WP_155451562.1">
    <property type="nucleotide sequence ID" value="NZ_WNKT01000064.1"/>
</dbReference>
<evidence type="ECO:0000256" key="1">
    <source>
        <dbReference type="ARBA" id="ARBA00022679"/>
    </source>
</evidence>
<gene>
    <name evidence="4" type="ORF">GJ668_18350</name>
</gene>
<name>A0A6N8EFL7_9GAMM</name>
<dbReference type="SUPFAM" id="SSF53756">
    <property type="entry name" value="UDP-Glycosyltransferase/glycogen phosphorylase"/>
    <property type="match status" value="1"/>
</dbReference>
<dbReference type="Pfam" id="PF12000">
    <property type="entry name" value="Glyco_trans_4_3"/>
    <property type="match status" value="1"/>
</dbReference>
<keyword evidence="5" id="KW-1185">Reference proteome</keyword>
<dbReference type="GO" id="GO:0009103">
    <property type="term" value="P:lipopolysaccharide biosynthetic process"/>
    <property type="evidence" value="ECO:0007669"/>
    <property type="project" value="TreeGrafter"/>
</dbReference>
<dbReference type="InterPro" id="IPR001296">
    <property type="entry name" value="Glyco_trans_1"/>
</dbReference>
<dbReference type="InterPro" id="IPR022623">
    <property type="entry name" value="Glyco_trans_4"/>
</dbReference>
<dbReference type="Gene3D" id="3.40.50.2000">
    <property type="entry name" value="Glycogen Phosphorylase B"/>
    <property type="match status" value="2"/>
</dbReference>
<feature type="domain" description="Glycosyl transferase family 4" evidence="3">
    <location>
        <begin position="29"/>
        <end position="194"/>
    </location>
</feature>
<proteinExistence type="predicted"/>
<evidence type="ECO:0000313" key="4">
    <source>
        <dbReference type="EMBL" id="MTW23013.1"/>
    </source>
</evidence>
<keyword evidence="1 4" id="KW-0808">Transferase</keyword>
<reference evidence="4 5" key="1">
    <citation type="submission" date="2019-11" db="EMBL/GenBank/DDBJ databases">
        <title>Whole-genome sequence of the anaerobic purple sulfur bacterium Allochromatium palmeri DSM 15591.</title>
        <authorList>
            <person name="Kyndt J.A."/>
            <person name="Meyer T.E."/>
        </authorList>
    </citation>
    <scope>NUCLEOTIDE SEQUENCE [LARGE SCALE GENOMIC DNA]</scope>
    <source>
        <strain evidence="4 5">DSM 15591</strain>
    </source>
</reference>
<sequence>MGRKILFIHQNMPGQFKHLAAHYGADPANRVWFITKPKPLQIPGVEQRAYTPKRGVGRQTHRYLRGMEDGVLHAQAVANRCVEMRRQGEIPDVIVAHSGWGESLYVKDIFPEAAFLNYSEFFFRSSGGDMGFDPPGSTPSPDAMARLRTRNAQYLLALEACDWALTPTRWQWSRHPSEYQSKISVIHEGVDVDAVCPKPRWRLTLRNGQRLSREDEVITYVARNLEPYRGFHIFMRALPRILARRPKAQVLIIGADGVSYGAPPADGVCYRERLLKEVKIDPRRVHFLGRLGYENFLSVLRISSAHIYLTYPFVLSWSMIEAMACGCLVIGSATAPVQEVIRDGHNGLLVDFFSPEDIARRVDEVFAHPDRFQALRDAARQTAVREFSLRDKCLPAQVALVEALASGVLP</sequence>
<dbReference type="AlphaFoldDB" id="A0A6N8EFL7"/>
<dbReference type="Proteomes" id="UP000434044">
    <property type="component" value="Unassembled WGS sequence"/>
</dbReference>
<feature type="domain" description="Glycosyl transferase family 1" evidence="2">
    <location>
        <begin position="212"/>
        <end position="381"/>
    </location>
</feature>